<proteinExistence type="predicted"/>
<evidence type="ECO:0000313" key="2">
    <source>
        <dbReference type="Proteomes" id="UP001358586"/>
    </source>
</evidence>
<protein>
    <submittedName>
        <fullName evidence="1">Uncharacterized protein</fullName>
    </submittedName>
</protein>
<accession>A0ABR0PMF2</accession>
<organism evidence="1 2">
    <name type="scientific">Gossypium arboreum</name>
    <name type="common">Tree cotton</name>
    <name type="synonym">Gossypium nanking</name>
    <dbReference type="NCBI Taxonomy" id="29729"/>
    <lineage>
        <taxon>Eukaryota</taxon>
        <taxon>Viridiplantae</taxon>
        <taxon>Streptophyta</taxon>
        <taxon>Embryophyta</taxon>
        <taxon>Tracheophyta</taxon>
        <taxon>Spermatophyta</taxon>
        <taxon>Magnoliopsida</taxon>
        <taxon>eudicotyledons</taxon>
        <taxon>Gunneridae</taxon>
        <taxon>Pentapetalae</taxon>
        <taxon>rosids</taxon>
        <taxon>malvids</taxon>
        <taxon>Malvales</taxon>
        <taxon>Malvaceae</taxon>
        <taxon>Malvoideae</taxon>
        <taxon>Gossypium</taxon>
    </lineage>
</organism>
<reference evidence="1 2" key="1">
    <citation type="submission" date="2023-03" db="EMBL/GenBank/DDBJ databases">
        <title>WGS of Gossypium arboreum.</title>
        <authorList>
            <person name="Yu D."/>
        </authorList>
    </citation>
    <scope>NUCLEOTIDE SEQUENCE [LARGE SCALE GENOMIC DNA]</scope>
    <source>
        <tissue evidence="1">Leaf</tissue>
    </source>
</reference>
<dbReference type="EMBL" id="JARKNE010000006">
    <property type="protein sequence ID" value="KAK5825605.1"/>
    <property type="molecule type" value="Genomic_DNA"/>
</dbReference>
<dbReference type="Proteomes" id="UP001358586">
    <property type="component" value="Chromosome 6"/>
</dbReference>
<sequence length="126" mass="14919">MNRCISSQKVGVFFPDLVMILCKKAGVSITSTEQLLKPSRSIIVDTLFQRYIEVQAKQIKYWNKRQQEESRPIFQEFAKQNNIRVPNYTPTWVGQRIWKNKKKGKIVRKMRMTKEPNTKETQTIRA</sequence>
<gene>
    <name evidence="1" type="ORF">PVK06_020461</name>
</gene>
<name>A0ABR0PMF2_GOSAR</name>
<keyword evidence="2" id="KW-1185">Reference proteome</keyword>
<evidence type="ECO:0000313" key="1">
    <source>
        <dbReference type="EMBL" id="KAK5825605.1"/>
    </source>
</evidence>
<comment type="caution">
    <text evidence="1">The sequence shown here is derived from an EMBL/GenBank/DDBJ whole genome shotgun (WGS) entry which is preliminary data.</text>
</comment>